<reference evidence="1" key="1">
    <citation type="journal article" date="2019" name="Sci. Rep.">
        <title>Draft genome of Tanacetum cinerariifolium, the natural source of mosquito coil.</title>
        <authorList>
            <person name="Yamashiro T."/>
            <person name="Shiraishi A."/>
            <person name="Satake H."/>
            <person name="Nakayama K."/>
        </authorList>
    </citation>
    <scope>NUCLEOTIDE SEQUENCE</scope>
</reference>
<organism evidence="1">
    <name type="scientific">Tanacetum cinerariifolium</name>
    <name type="common">Dalmatian daisy</name>
    <name type="synonym">Chrysanthemum cinerariifolium</name>
    <dbReference type="NCBI Taxonomy" id="118510"/>
    <lineage>
        <taxon>Eukaryota</taxon>
        <taxon>Viridiplantae</taxon>
        <taxon>Streptophyta</taxon>
        <taxon>Embryophyta</taxon>
        <taxon>Tracheophyta</taxon>
        <taxon>Spermatophyta</taxon>
        <taxon>Magnoliopsida</taxon>
        <taxon>eudicotyledons</taxon>
        <taxon>Gunneridae</taxon>
        <taxon>Pentapetalae</taxon>
        <taxon>asterids</taxon>
        <taxon>campanulids</taxon>
        <taxon>Asterales</taxon>
        <taxon>Asteraceae</taxon>
        <taxon>Asteroideae</taxon>
        <taxon>Anthemideae</taxon>
        <taxon>Anthemidinae</taxon>
        <taxon>Tanacetum</taxon>
    </lineage>
</organism>
<keyword evidence="1" id="KW-0547">Nucleotide-binding</keyword>
<gene>
    <name evidence="1" type="ORF">Tci_376911</name>
</gene>
<dbReference type="AlphaFoldDB" id="A0A699HDY1"/>
<keyword evidence="1" id="KW-0347">Helicase</keyword>
<proteinExistence type="predicted"/>
<dbReference type="EMBL" id="BKCJ010148112">
    <property type="protein sequence ID" value="GEY04937.1"/>
    <property type="molecule type" value="Genomic_DNA"/>
</dbReference>
<sequence>MPEHQSDIFVMFTVTMEILLEPTSSKLLVGDVGDSIWIELVTLDINLGLIRILDEHNDLARLFRTAHDRCNAGDIPSFKIRLYNIGGVRGYELPTADVLRAIVFENRPRSHTDFDVIIEFRGGSPQRVIKLYHSYMSLQFPLLFINGQPGFYPKLTLKPRDGRGKGKK</sequence>
<keyword evidence="1" id="KW-0067">ATP-binding</keyword>
<dbReference type="GO" id="GO:0004386">
    <property type="term" value="F:helicase activity"/>
    <property type="evidence" value="ECO:0007669"/>
    <property type="project" value="UniProtKB-KW"/>
</dbReference>
<protein>
    <submittedName>
        <fullName evidence="1">Helitron helicase-like domain-containing protein</fullName>
    </submittedName>
</protein>
<comment type="caution">
    <text evidence="1">The sequence shown here is derived from an EMBL/GenBank/DDBJ whole genome shotgun (WGS) entry which is preliminary data.</text>
</comment>
<evidence type="ECO:0000313" key="1">
    <source>
        <dbReference type="EMBL" id="GEY04937.1"/>
    </source>
</evidence>
<dbReference type="PANTHER" id="PTHR45786:SF74">
    <property type="entry name" value="ATP-DEPENDENT DNA HELICASE"/>
    <property type="match status" value="1"/>
</dbReference>
<accession>A0A699HDY1</accession>
<dbReference type="PANTHER" id="PTHR45786">
    <property type="entry name" value="DNA BINDING PROTEIN-LIKE"/>
    <property type="match status" value="1"/>
</dbReference>
<name>A0A699HDY1_TANCI</name>
<keyword evidence="1" id="KW-0378">Hydrolase</keyword>